<organism evidence="3 4">
    <name type="scientific">Citrobacter meridianamericanus</name>
    <dbReference type="NCBI Taxonomy" id="2894201"/>
    <lineage>
        <taxon>Bacteria</taxon>
        <taxon>Pseudomonadati</taxon>
        <taxon>Pseudomonadota</taxon>
        <taxon>Gammaproteobacteria</taxon>
        <taxon>Enterobacterales</taxon>
        <taxon>Enterobacteriaceae</taxon>
        <taxon>Citrobacter</taxon>
    </lineage>
</organism>
<dbReference type="SUPFAM" id="SSF81324">
    <property type="entry name" value="Voltage-gated potassium channels"/>
    <property type="match status" value="1"/>
</dbReference>
<gene>
    <name evidence="3" type="ORF">LOD26_08870</name>
</gene>
<feature type="domain" description="Potassium channel" evidence="2">
    <location>
        <begin position="58"/>
        <end position="127"/>
    </location>
</feature>
<evidence type="ECO:0000313" key="3">
    <source>
        <dbReference type="EMBL" id="MCO5781439.1"/>
    </source>
</evidence>
<feature type="transmembrane region" description="Helical" evidence="1">
    <location>
        <begin position="109"/>
        <end position="128"/>
    </location>
</feature>
<dbReference type="Pfam" id="PF07885">
    <property type="entry name" value="Ion_trans_2"/>
    <property type="match status" value="1"/>
</dbReference>
<accession>A0ABT1B8C8</accession>
<evidence type="ECO:0000256" key="1">
    <source>
        <dbReference type="SAM" id="Phobius"/>
    </source>
</evidence>
<sequence length="131" mass="14777">MIKQLYYLTGLISVMVMMHTAWSSFLLQRKTVKCVRSSFFIKIEMLFVMVSVLLIHCMEASIFAIFYYVNDALPDMETSMYFSLASYATVGYGDVLLPEGFRLTGAAEGLVGTLMVSWTVATLISYFGDKK</sequence>
<keyword evidence="1" id="KW-1133">Transmembrane helix</keyword>
<keyword evidence="1" id="KW-0812">Transmembrane</keyword>
<evidence type="ECO:0000259" key="2">
    <source>
        <dbReference type="Pfam" id="PF07885"/>
    </source>
</evidence>
<keyword evidence="1" id="KW-0472">Membrane</keyword>
<dbReference type="RefSeq" id="WP_151218004.1">
    <property type="nucleotide sequence ID" value="NZ_CP101036.1"/>
</dbReference>
<keyword evidence="3" id="KW-0407">Ion channel</keyword>
<dbReference type="Proteomes" id="UP001139290">
    <property type="component" value="Unassembled WGS sequence"/>
</dbReference>
<protein>
    <submittedName>
        <fullName evidence="3">Potassium channel family protein</fullName>
    </submittedName>
</protein>
<dbReference type="InterPro" id="IPR013099">
    <property type="entry name" value="K_chnl_dom"/>
</dbReference>
<evidence type="ECO:0000313" key="4">
    <source>
        <dbReference type="Proteomes" id="UP001139290"/>
    </source>
</evidence>
<keyword evidence="3" id="KW-0406">Ion transport</keyword>
<keyword evidence="4" id="KW-1185">Reference proteome</keyword>
<feature type="transmembrane region" description="Helical" evidence="1">
    <location>
        <begin position="6"/>
        <end position="27"/>
    </location>
</feature>
<feature type="transmembrane region" description="Helical" evidence="1">
    <location>
        <begin position="39"/>
        <end position="68"/>
    </location>
</feature>
<dbReference type="GO" id="GO:0034220">
    <property type="term" value="P:monoatomic ion transmembrane transport"/>
    <property type="evidence" value="ECO:0007669"/>
    <property type="project" value="UniProtKB-KW"/>
</dbReference>
<keyword evidence="3" id="KW-0813">Transport</keyword>
<reference evidence="3" key="1">
    <citation type="submission" date="2021-11" db="EMBL/GenBank/DDBJ databases">
        <title>Citrobacter meridianamericanus sp. nov. isolated from soil.</title>
        <authorList>
            <person name="Furlan J.P.R."/>
            <person name="Stehling E.G."/>
        </authorList>
    </citation>
    <scope>NUCLEOTIDE SEQUENCE</scope>
    <source>
        <strain evidence="3">BR102</strain>
    </source>
</reference>
<comment type="caution">
    <text evidence="3">The sequence shown here is derived from an EMBL/GenBank/DDBJ whole genome shotgun (WGS) entry which is preliminary data.</text>
</comment>
<dbReference type="Gene3D" id="1.10.287.70">
    <property type="match status" value="1"/>
</dbReference>
<proteinExistence type="predicted"/>
<name>A0ABT1B8C8_9ENTR</name>
<dbReference type="EMBL" id="JAJJVQ010000002">
    <property type="protein sequence ID" value="MCO5781439.1"/>
    <property type="molecule type" value="Genomic_DNA"/>
</dbReference>